<keyword evidence="6" id="KW-1185">Reference proteome</keyword>
<sequence>MNDSDFEIRALSCTAGSFALRDINLRVPLGTYLTLVGPSGSGKTVLLEAVAGLRTPAAGSLHFGGRDLTALPPEARGLGFAYQDSLLYPFLTVRQNILFGAAGRGRAKQAPVRRRLMELAEIMGLTHLLERHPRFLSGGEKQRVSLARALLLQPALLLLDEPLSALDWRTKAALRQLLAELQRRERMTVFHVTHDLEEAASLGTMMAVMENGRIGECGRPRELLRNSRAGFLSPGLSAGGAAR</sequence>
<protein>
    <submittedName>
        <fullName evidence="5">ABC transporter family protein</fullName>
    </submittedName>
</protein>
<evidence type="ECO:0000256" key="2">
    <source>
        <dbReference type="ARBA" id="ARBA00022741"/>
    </source>
</evidence>
<keyword evidence="2" id="KW-0547">Nucleotide-binding</keyword>
<keyword evidence="1" id="KW-0813">Transport</keyword>
<name>A0A4R1SAJ1_HYDET</name>
<dbReference type="Pfam" id="PF00005">
    <property type="entry name" value="ABC_tran"/>
    <property type="match status" value="1"/>
</dbReference>
<dbReference type="InterPro" id="IPR027417">
    <property type="entry name" value="P-loop_NTPase"/>
</dbReference>
<dbReference type="RefSeq" id="WP_132012702.1">
    <property type="nucleotide sequence ID" value="NZ_SLUN01000002.1"/>
</dbReference>
<dbReference type="InterPro" id="IPR050093">
    <property type="entry name" value="ABC_SmlMolc_Importer"/>
</dbReference>
<keyword evidence="3" id="KW-0067">ATP-binding</keyword>
<dbReference type="SMART" id="SM00382">
    <property type="entry name" value="AAA"/>
    <property type="match status" value="1"/>
</dbReference>
<dbReference type="InterPro" id="IPR003593">
    <property type="entry name" value="AAA+_ATPase"/>
</dbReference>
<organism evidence="5 6">
    <name type="scientific">Hydrogenispora ethanolica</name>
    <dbReference type="NCBI Taxonomy" id="1082276"/>
    <lineage>
        <taxon>Bacteria</taxon>
        <taxon>Bacillati</taxon>
        <taxon>Bacillota</taxon>
        <taxon>Hydrogenispora</taxon>
    </lineage>
</organism>
<feature type="domain" description="ABC transporter" evidence="4">
    <location>
        <begin position="1"/>
        <end position="236"/>
    </location>
</feature>
<dbReference type="PANTHER" id="PTHR42781">
    <property type="entry name" value="SPERMIDINE/PUTRESCINE IMPORT ATP-BINDING PROTEIN POTA"/>
    <property type="match status" value="1"/>
</dbReference>
<dbReference type="EMBL" id="SLUN01000002">
    <property type="protein sequence ID" value="TCL76533.1"/>
    <property type="molecule type" value="Genomic_DNA"/>
</dbReference>
<dbReference type="AlphaFoldDB" id="A0A4R1SAJ1"/>
<evidence type="ECO:0000256" key="1">
    <source>
        <dbReference type="ARBA" id="ARBA00022448"/>
    </source>
</evidence>
<dbReference type="Proteomes" id="UP000295008">
    <property type="component" value="Unassembled WGS sequence"/>
</dbReference>
<dbReference type="PROSITE" id="PS00211">
    <property type="entry name" value="ABC_TRANSPORTER_1"/>
    <property type="match status" value="1"/>
</dbReference>
<evidence type="ECO:0000313" key="5">
    <source>
        <dbReference type="EMBL" id="TCL76533.1"/>
    </source>
</evidence>
<dbReference type="PANTHER" id="PTHR42781:SF4">
    <property type="entry name" value="SPERMIDINE_PUTRESCINE IMPORT ATP-BINDING PROTEIN POTA"/>
    <property type="match status" value="1"/>
</dbReference>
<dbReference type="SUPFAM" id="SSF52540">
    <property type="entry name" value="P-loop containing nucleoside triphosphate hydrolases"/>
    <property type="match status" value="1"/>
</dbReference>
<evidence type="ECO:0000256" key="3">
    <source>
        <dbReference type="ARBA" id="ARBA00022840"/>
    </source>
</evidence>
<dbReference type="OrthoDB" id="9802264at2"/>
<evidence type="ECO:0000313" key="6">
    <source>
        <dbReference type="Proteomes" id="UP000295008"/>
    </source>
</evidence>
<dbReference type="InterPro" id="IPR003439">
    <property type="entry name" value="ABC_transporter-like_ATP-bd"/>
</dbReference>
<evidence type="ECO:0000259" key="4">
    <source>
        <dbReference type="PROSITE" id="PS50893"/>
    </source>
</evidence>
<gene>
    <name evidence="5" type="ORF">EDC14_1002292</name>
</gene>
<dbReference type="Gene3D" id="3.40.50.300">
    <property type="entry name" value="P-loop containing nucleotide triphosphate hydrolases"/>
    <property type="match status" value="1"/>
</dbReference>
<dbReference type="GO" id="GO:0016887">
    <property type="term" value="F:ATP hydrolysis activity"/>
    <property type="evidence" value="ECO:0007669"/>
    <property type="project" value="InterPro"/>
</dbReference>
<proteinExistence type="predicted"/>
<dbReference type="InterPro" id="IPR017871">
    <property type="entry name" value="ABC_transporter-like_CS"/>
</dbReference>
<comment type="caution">
    <text evidence="5">The sequence shown here is derived from an EMBL/GenBank/DDBJ whole genome shotgun (WGS) entry which is preliminary data.</text>
</comment>
<dbReference type="GO" id="GO:0005524">
    <property type="term" value="F:ATP binding"/>
    <property type="evidence" value="ECO:0007669"/>
    <property type="project" value="UniProtKB-KW"/>
</dbReference>
<accession>A0A4R1SAJ1</accession>
<reference evidence="5 6" key="1">
    <citation type="submission" date="2019-03" db="EMBL/GenBank/DDBJ databases">
        <title>Genomic Encyclopedia of Type Strains, Phase IV (KMG-IV): sequencing the most valuable type-strain genomes for metagenomic binning, comparative biology and taxonomic classification.</title>
        <authorList>
            <person name="Goeker M."/>
        </authorList>
    </citation>
    <scope>NUCLEOTIDE SEQUENCE [LARGE SCALE GENOMIC DNA]</scope>
    <source>
        <strain evidence="5 6">LX-B</strain>
    </source>
</reference>
<dbReference type="PROSITE" id="PS50893">
    <property type="entry name" value="ABC_TRANSPORTER_2"/>
    <property type="match status" value="1"/>
</dbReference>